<proteinExistence type="predicted"/>
<dbReference type="GO" id="GO:0000776">
    <property type="term" value="C:kinetochore"/>
    <property type="evidence" value="ECO:0007669"/>
    <property type="project" value="InterPro"/>
</dbReference>
<dbReference type="InterPro" id="IPR013950">
    <property type="entry name" value="Mis14/Nsl1"/>
</dbReference>
<evidence type="ECO:0000313" key="2">
    <source>
        <dbReference type="EMBL" id="VVT57288.1"/>
    </source>
</evidence>
<dbReference type="GeneID" id="43584458"/>
<organism evidence="2 3">
    <name type="scientific">Magnusiomyces paraingens</name>
    <dbReference type="NCBI Taxonomy" id="2606893"/>
    <lineage>
        <taxon>Eukaryota</taxon>
        <taxon>Fungi</taxon>
        <taxon>Dikarya</taxon>
        <taxon>Ascomycota</taxon>
        <taxon>Saccharomycotina</taxon>
        <taxon>Dipodascomycetes</taxon>
        <taxon>Dipodascales</taxon>
        <taxon>Dipodascaceae</taxon>
        <taxon>Magnusiomyces</taxon>
    </lineage>
</organism>
<name>A0A5E8C5Y9_9ASCO</name>
<dbReference type="OrthoDB" id="2135762at2759"/>
<keyword evidence="1" id="KW-0175">Coiled coil</keyword>
<keyword evidence="3" id="KW-1185">Reference proteome</keyword>
<feature type="coiled-coil region" evidence="1">
    <location>
        <begin position="106"/>
        <end position="133"/>
    </location>
</feature>
<dbReference type="EMBL" id="CABVLU010000004">
    <property type="protein sequence ID" value="VVT57288.1"/>
    <property type="molecule type" value="Genomic_DNA"/>
</dbReference>
<accession>A0A5E8C5Y9</accession>
<dbReference type="AlphaFoldDB" id="A0A5E8C5Y9"/>
<dbReference type="GO" id="GO:0000070">
    <property type="term" value="P:mitotic sister chromatid segregation"/>
    <property type="evidence" value="ECO:0007669"/>
    <property type="project" value="InterPro"/>
</dbReference>
<gene>
    <name evidence="2" type="ORF">SAPINGB_P005644</name>
</gene>
<sequence length="216" mass="25383">MKGNMELKLHLSHDDVRFLRNKIIEAADLKIKVHLPFQTEFEKGEFQKLDDPMRSQVQELVHQFIYESLEISRYGLVVDGRDISGKSSTLAETLKQMENNDVEPFNQELNDDLREAYALVDELTLDISNLRQKFPNEILKIFTNSTISLGQFNDKNDLKNLLNFTRDEKIIQQNIKHLQEEYYKVLGEIENLKKSEIPKASLHTERLEKILDFFKQ</sequence>
<reference evidence="2 3" key="1">
    <citation type="submission" date="2019-09" db="EMBL/GenBank/DDBJ databases">
        <authorList>
            <person name="Brejova B."/>
        </authorList>
    </citation>
    <scope>NUCLEOTIDE SEQUENCE [LARGE SCALE GENOMIC DNA]</scope>
</reference>
<dbReference type="RefSeq" id="XP_031856249.1">
    <property type="nucleotide sequence ID" value="XM_032000358.1"/>
</dbReference>
<dbReference type="Proteomes" id="UP000398389">
    <property type="component" value="Unassembled WGS sequence"/>
</dbReference>
<evidence type="ECO:0000256" key="1">
    <source>
        <dbReference type="SAM" id="Coils"/>
    </source>
</evidence>
<protein>
    <submittedName>
        <fullName evidence="2">Uncharacterized protein</fullName>
    </submittedName>
</protein>
<evidence type="ECO:0000313" key="3">
    <source>
        <dbReference type="Proteomes" id="UP000398389"/>
    </source>
</evidence>
<dbReference type="Pfam" id="PF08641">
    <property type="entry name" value="Mis14"/>
    <property type="match status" value="1"/>
</dbReference>